<accession>A0A1G6NXF2</accession>
<keyword evidence="1" id="KW-1133">Transmembrane helix</keyword>
<proteinExistence type="predicted"/>
<feature type="transmembrane region" description="Helical" evidence="1">
    <location>
        <begin position="75"/>
        <end position="96"/>
    </location>
</feature>
<gene>
    <name evidence="2" type="ORF">SAMN04488112_11468</name>
</gene>
<evidence type="ECO:0000256" key="1">
    <source>
        <dbReference type="SAM" id="Phobius"/>
    </source>
</evidence>
<organism evidence="2 3">
    <name type="scientific">Melghirimyces thermohalophilus</name>
    <dbReference type="NCBI Taxonomy" id="1236220"/>
    <lineage>
        <taxon>Bacteria</taxon>
        <taxon>Bacillati</taxon>
        <taxon>Bacillota</taxon>
        <taxon>Bacilli</taxon>
        <taxon>Bacillales</taxon>
        <taxon>Thermoactinomycetaceae</taxon>
        <taxon>Melghirimyces</taxon>
    </lineage>
</organism>
<feature type="transmembrane region" description="Helical" evidence="1">
    <location>
        <begin position="102"/>
        <end position="120"/>
    </location>
</feature>
<evidence type="ECO:0000313" key="3">
    <source>
        <dbReference type="Proteomes" id="UP000199387"/>
    </source>
</evidence>
<dbReference type="Proteomes" id="UP000199387">
    <property type="component" value="Unassembled WGS sequence"/>
</dbReference>
<sequence>MNKRDLTFPVAFIVGTLVFYIFFNRLDLLPPVLIGVIVAFTLSIFRRKRAEKRGIPNQDERTEAVSKRVMLTSLFWSYLILGVGLIIWIGFGYVYIKAIYVMMYISAVIFITALLMHMAMKRT</sequence>
<reference evidence="2 3" key="1">
    <citation type="submission" date="2016-10" db="EMBL/GenBank/DDBJ databases">
        <authorList>
            <person name="de Groot N.N."/>
        </authorList>
    </citation>
    <scope>NUCLEOTIDE SEQUENCE [LARGE SCALE GENOMIC DNA]</scope>
    <source>
        <strain evidence="2 3">DSM 45514</strain>
    </source>
</reference>
<feature type="transmembrane region" description="Helical" evidence="1">
    <location>
        <begin position="29"/>
        <end position="45"/>
    </location>
</feature>
<name>A0A1G6NXF2_9BACL</name>
<evidence type="ECO:0000313" key="2">
    <source>
        <dbReference type="EMBL" id="SDC72014.1"/>
    </source>
</evidence>
<protein>
    <submittedName>
        <fullName evidence="2">Uncharacterized protein</fullName>
    </submittedName>
</protein>
<dbReference type="RefSeq" id="WP_091571011.1">
    <property type="nucleotide sequence ID" value="NZ_FMZA01000014.1"/>
</dbReference>
<keyword evidence="3" id="KW-1185">Reference proteome</keyword>
<keyword evidence="1" id="KW-0472">Membrane</keyword>
<dbReference type="AlphaFoldDB" id="A0A1G6NXF2"/>
<feature type="transmembrane region" description="Helical" evidence="1">
    <location>
        <begin position="7"/>
        <end position="23"/>
    </location>
</feature>
<keyword evidence="1" id="KW-0812">Transmembrane</keyword>
<dbReference type="EMBL" id="FMZA01000014">
    <property type="protein sequence ID" value="SDC72014.1"/>
    <property type="molecule type" value="Genomic_DNA"/>
</dbReference>